<dbReference type="PROSITE" id="PS50263">
    <property type="entry name" value="CN_HYDROLASE"/>
    <property type="match status" value="1"/>
</dbReference>
<gene>
    <name evidence="7" type="ordered locus">P700755_001839</name>
</gene>
<name>K4IFT7_PSYTT</name>
<proteinExistence type="inferred from homology"/>
<reference evidence="7" key="2">
    <citation type="submission" date="2012-09" db="EMBL/GenBank/DDBJ databases">
        <title>The complete sequence of Psychroflexus torquis an extreme psychrophile from sea-ice that is stimulated by light.</title>
        <authorList>
            <person name="Feng S."/>
            <person name="Powell S.M."/>
            <person name="Bowman J.P."/>
        </authorList>
    </citation>
    <scope>NUCLEOTIDE SEQUENCE [LARGE SCALE GENOMIC DNA]</scope>
    <source>
        <strain evidence="7">ATCC 700755</strain>
    </source>
</reference>
<dbReference type="STRING" id="313595.P700755_001839"/>
<evidence type="ECO:0000256" key="2">
    <source>
        <dbReference type="ARBA" id="ARBA00022801"/>
    </source>
</evidence>
<evidence type="ECO:0000256" key="1">
    <source>
        <dbReference type="ARBA" id="ARBA00010613"/>
    </source>
</evidence>
<dbReference type="AlphaFoldDB" id="K4IFT7"/>
<dbReference type="EC" id="3.5.1.3" evidence="3"/>
<dbReference type="GO" id="GO:0050152">
    <property type="term" value="F:omega-amidase activity"/>
    <property type="evidence" value="ECO:0007669"/>
    <property type="project" value="UniProtKB-EC"/>
</dbReference>
<sequence>MNDTLQISYIQADLIWEHPNANRAVFEKKIATCPKDTEVIILPEMFNTGFSMNAEANAQEVPDVLEWMKAQSKKHHAALTGSAMVKENGKYFNRMFFVEPNGKVSKYDKKHLFTLAKEQETYTPGNERCVVHYKGWNICLMVCYDLRFPVWARNKDDYEVLIYVANWPAKRISAWDTLLKARAIENMSYCIGVNIIGTDGNNFPYLGHSAAYNVLGEPLSSHLPEEEVIETVILKKSDLETTREKLGFLKDKDSFEFTTEQ</sequence>
<dbReference type="NCBIfam" id="NF007757">
    <property type="entry name" value="PRK10438.1"/>
    <property type="match status" value="1"/>
</dbReference>
<dbReference type="HOGENOM" id="CLU_030130_3_7_10"/>
<protein>
    <recommendedName>
        <fullName evidence="5">Omega-amidase YafV</fullName>
        <ecNumber evidence="3">3.5.1.3</ecNumber>
    </recommendedName>
</protein>
<accession>K4IFT7</accession>
<dbReference type="KEGG" id="ptq:P700755_001839"/>
<dbReference type="OrthoDB" id="9811121at2"/>
<comment type="catalytic activity">
    <reaction evidence="4">
        <text>a monoamide of a dicarboxylate + H2O = a dicarboxylate + NH4(+)</text>
        <dbReference type="Rhea" id="RHEA:11716"/>
        <dbReference type="ChEBI" id="CHEBI:15377"/>
        <dbReference type="ChEBI" id="CHEBI:28938"/>
        <dbReference type="ChEBI" id="CHEBI:28965"/>
        <dbReference type="ChEBI" id="CHEBI:77450"/>
        <dbReference type="EC" id="3.5.1.3"/>
    </reaction>
</comment>
<reference evidence="7" key="1">
    <citation type="submission" date="2006-03" db="EMBL/GenBank/DDBJ databases">
        <authorList>
            <person name="Bowman J."/>
            <person name="Ferriera S."/>
            <person name="Johnson J."/>
            <person name="Kravitz S."/>
            <person name="Halpern A."/>
            <person name="Remington K."/>
            <person name="Beeson K."/>
            <person name="Tran B."/>
            <person name="Rogers Y.-H."/>
            <person name="Friedman R."/>
            <person name="Venter J.C."/>
        </authorList>
    </citation>
    <scope>NUCLEOTIDE SEQUENCE [LARGE SCALE GENOMIC DNA]</scope>
    <source>
        <strain evidence="7">ATCC 700755</strain>
    </source>
</reference>
<dbReference type="EMBL" id="CP003879">
    <property type="protein sequence ID" value="AFU68673.1"/>
    <property type="molecule type" value="Genomic_DNA"/>
</dbReference>
<dbReference type="InterPro" id="IPR052737">
    <property type="entry name" value="Omega-amidase_YafV"/>
</dbReference>
<dbReference type="InterPro" id="IPR036526">
    <property type="entry name" value="C-N_Hydrolase_sf"/>
</dbReference>
<dbReference type="Gene3D" id="3.60.110.10">
    <property type="entry name" value="Carbon-nitrogen hydrolase"/>
    <property type="match status" value="1"/>
</dbReference>
<evidence type="ECO:0000259" key="6">
    <source>
        <dbReference type="PROSITE" id="PS50263"/>
    </source>
</evidence>
<keyword evidence="8" id="KW-1185">Reference proteome</keyword>
<comment type="similarity">
    <text evidence="1">Belongs to the carbon-nitrogen hydrolase superfamily. NIT1/NIT2 family.</text>
</comment>
<dbReference type="eggNOG" id="COG0388">
    <property type="taxonomic scope" value="Bacteria"/>
</dbReference>
<evidence type="ECO:0000256" key="4">
    <source>
        <dbReference type="ARBA" id="ARBA00052904"/>
    </source>
</evidence>
<dbReference type="SUPFAM" id="SSF56317">
    <property type="entry name" value="Carbon-nitrogen hydrolase"/>
    <property type="match status" value="1"/>
</dbReference>
<dbReference type="RefSeq" id="WP_015024266.1">
    <property type="nucleotide sequence ID" value="NC_018721.1"/>
</dbReference>
<evidence type="ECO:0000313" key="7">
    <source>
        <dbReference type="EMBL" id="AFU68673.1"/>
    </source>
</evidence>
<dbReference type="CDD" id="cd07575">
    <property type="entry name" value="Xc-1258_like"/>
    <property type="match status" value="1"/>
</dbReference>
<dbReference type="InterPro" id="IPR003010">
    <property type="entry name" value="C-N_Hydrolase"/>
</dbReference>
<feature type="domain" description="CN hydrolase" evidence="6">
    <location>
        <begin position="5"/>
        <end position="241"/>
    </location>
</feature>
<evidence type="ECO:0000313" key="8">
    <source>
        <dbReference type="Proteomes" id="UP000008514"/>
    </source>
</evidence>
<dbReference type="PANTHER" id="PTHR47799:SF1">
    <property type="entry name" value="OMEGA-AMIDASE YAFV"/>
    <property type="match status" value="1"/>
</dbReference>
<evidence type="ECO:0000256" key="3">
    <source>
        <dbReference type="ARBA" id="ARBA00039118"/>
    </source>
</evidence>
<keyword evidence="2" id="KW-0378">Hydrolase</keyword>
<dbReference type="Proteomes" id="UP000008514">
    <property type="component" value="Chromosome"/>
</dbReference>
<dbReference type="GO" id="GO:0106008">
    <property type="term" value="F:2-oxoglutaramate amidase activity"/>
    <property type="evidence" value="ECO:0007669"/>
    <property type="project" value="TreeGrafter"/>
</dbReference>
<dbReference type="Pfam" id="PF00795">
    <property type="entry name" value="CN_hydrolase"/>
    <property type="match status" value="1"/>
</dbReference>
<dbReference type="PANTHER" id="PTHR47799">
    <property type="entry name" value="OMEGA-AMIDASE YAFV"/>
    <property type="match status" value="1"/>
</dbReference>
<organism evidence="7 8">
    <name type="scientific">Psychroflexus torquis (strain ATCC 700755 / CIP 106069 / ACAM 623)</name>
    <dbReference type="NCBI Taxonomy" id="313595"/>
    <lineage>
        <taxon>Bacteria</taxon>
        <taxon>Pseudomonadati</taxon>
        <taxon>Bacteroidota</taxon>
        <taxon>Flavobacteriia</taxon>
        <taxon>Flavobacteriales</taxon>
        <taxon>Flavobacteriaceae</taxon>
        <taxon>Psychroflexus</taxon>
    </lineage>
</organism>
<evidence type="ECO:0000256" key="5">
    <source>
        <dbReference type="ARBA" id="ARBA00072139"/>
    </source>
</evidence>
<dbReference type="FunFam" id="3.60.110.10:FF:000004">
    <property type="entry name" value="Carbon-nitrogen hydrolase"/>
    <property type="match status" value="1"/>
</dbReference>